<evidence type="ECO:0000313" key="2">
    <source>
        <dbReference type="EMBL" id="TWL33532.1"/>
    </source>
</evidence>
<gene>
    <name evidence="2" type="ORF">CHCC16736_3549</name>
    <name evidence="1" type="ORF">I6G80_05595</name>
</gene>
<dbReference type="InterPro" id="IPR036209">
    <property type="entry name" value="YwmB-like_sf"/>
</dbReference>
<organism evidence="2 3">
    <name type="scientific">Bacillus licheniformis</name>
    <dbReference type="NCBI Taxonomy" id="1402"/>
    <lineage>
        <taxon>Bacteria</taxon>
        <taxon>Bacillati</taxon>
        <taxon>Bacillota</taxon>
        <taxon>Bacilli</taxon>
        <taxon>Bacillales</taxon>
        <taxon>Bacillaceae</taxon>
        <taxon>Bacillus</taxon>
    </lineage>
</organism>
<name>A0A1Y0YQT4_BACLI</name>
<dbReference type="Proteomes" id="UP000435910">
    <property type="component" value="Unassembled WGS sequence"/>
</dbReference>
<dbReference type="RefSeq" id="WP_009329748.1">
    <property type="nucleotide sequence ID" value="NZ_BEXU01000030.1"/>
</dbReference>
<dbReference type="Gene3D" id="3.30.360.40">
    <property type="entry name" value="YwmB-like"/>
    <property type="match status" value="1"/>
</dbReference>
<dbReference type="Pfam" id="PF08680">
    <property type="entry name" value="DUF1779"/>
    <property type="match status" value="1"/>
</dbReference>
<dbReference type="AlphaFoldDB" id="A0A1Y0YQT4"/>
<dbReference type="Gene3D" id="3.30.2030.10">
    <property type="entry name" value="YwmB-like"/>
    <property type="match status" value="1"/>
</dbReference>
<protein>
    <submittedName>
        <fullName evidence="1">YwmB family TATA-box binding protein</fullName>
    </submittedName>
</protein>
<dbReference type="InterPro" id="IPR014794">
    <property type="entry name" value="DUF1779"/>
</dbReference>
<evidence type="ECO:0000313" key="3">
    <source>
        <dbReference type="Proteomes" id="UP000435910"/>
    </source>
</evidence>
<sequence length="247" mass="28628">MKTKQTVNALIFSVVLFLIVHVFQSLEAAGNTPLEQLAEGLSRHDVELEEWTMHTKKQLTLSEKDFFAKLKHFKKQHRQYEWTLTREDDDTVKATGVFQDKKNHINSKIHLVSTHKNQRLVSYLLYEQKGAGPRENWNATYKQFERDAFDIMREKTAIFTCLKGHLNGMMNVVLQKKANELVHEFDAKSVEDLIEPNFVSISAYTNEWKESIKTEKHRMNLQVSLRNAGMGEKLTVTVGTPIVTTEY</sequence>
<proteinExistence type="predicted"/>
<dbReference type="EMBL" id="CP065647">
    <property type="protein sequence ID" value="QPR73736.1"/>
    <property type="molecule type" value="Genomic_DNA"/>
</dbReference>
<reference evidence="1 4" key="2">
    <citation type="submission" date="2020-12" db="EMBL/GenBank/DDBJ databases">
        <title>FDA dAtabase for Regulatory Grade micrObial Sequences (FDA-ARGOS): Supporting development and validation of Infectious Disease Dx tests.</title>
        <authorList>
            <person name="Nelson B."/>
            <person name="Plummer A."/>
            <person name="Tallon L."/>
            <person name="Sadzewicz L."/>
            <person name="Zhao X."/>
            <person name="Boylan J."/>
            <person name="Ott S."/>
            <person name="Bowen H."/>
            <person name="Vavikolanu K."/>
            <person name="Mehta A."/>
            <person name="Aluvathingal J."/>
            <person name="Nadendla S."/>
            <person name="Myers T."/>
            <person name="Yan Y."/>
            <person name="Sichtig H."/>
        </authorList>
    </citation>
    <scope>NUCLEOTIDE SEQUENCE [LARGE SCALE GENOMIC DNA]</scope>
    <source>
        <strain evidence="1 4">FDAARGOS_923</strain>
    </source>
</reference>
<dbReference type="EMBL" id="NILC01000002">
    <property type="protein sequence ID" value="TWL33532.1"/>
    <property type="molecule type" value="Genomic_DNA"/>
</dbReference>
<dbReference type="Proteomes" id="UP000595038">
    <property type="component" value="Chromosome"/>
</dbReference>
<evidence type="ECO:0000313" key="4">
    <source>
        <dbReference type="Proteomes" id="UP000595038"/>
    </source>
</evidence>
<dbReference type="SUPFAM" id="SSF143842">
    <property type="entry name" value="YwmB-like"/>
    <property type="match status" value="1"/>
</dbReference>
<reference evidence="2 3" key="1">
    <citation type="submission" date="2019-06" db="EMBL/GenBank/DDBJ databases">
        <title>Genome sequence analysis of &gt;100 Bacillus licheniformis strains suggests intrinsic resistance to this species.</title>
        <authorList>
            <person name="Wels M."/>
            <person name="Siezen R.J."/>
            <person name="Johansen E."/>
            <person name="Stuer-Lauridsen B."/>
            <person name="Bjerre K."/>
            <person name="Nielsen B.K.K."/>
        </authorList>
    </citation>
    <scope>NUCLEOTIDE SEQUENCE [LARGE SCALE GENOMIC DNA]</scope>
    <source>
        <strain evidence="2 3">BAC-16736</strain>
    </source>
</reference>
<evidence type="ECO:0000313" key="1">
    <source>
        <dbReference type="EMBL" id="QPR73736.1"/>
    </source>
</evidence>
<accession>A0A1Y0YQT4</accession>